<sequence length="324" mass="36699">MKDCNSLTFIVRGKLPSSLKNLEIYGCENLEYLWDDNEESCTSVVDEENPNNANTSLLEYLYVSECPYLKCLSSSGHLPQTLHTLSLYSLLELESIAESFHNNKSLEEISAVLEWGLHNLTSLTSLEIWGHPEAESFPQQELEMTFPPSLTDLDISSFPNLKCLMGVGFRNLNSLESLIIFGLPNLTSFLGLALPSSIKTLQIQSCPILKSFSKLGLPSSLSKLEIWYCPEVRSFPEQGLPSSLLFLDIDICPKLKEECKRDKGKKWSKISHIPCVKIDNKYIYDPWEESESMSSTEFHNMIGMSISNSSNLIYIINDFDRRKN</sequence>
<evidence type="ECO:0000313" key="2">
    <source>
        <dbReference type="EMBL" id="TXG68016.1"/>
    </source>
</evidence>
<comment type="caution">
    <text evidence="2">The sequence shown here is derived from an EMBL/GenBank/DDBJ whole genome shotgun (WGS) entry which is preliminary data.</text>
</comment>
<dbReference type="EMBL" id="VAHF01000003">
    <property type="protein sequence ID" value="TXG68016.1"/>
    <property type="molecule type" value="Genomic_DNA"/>
</dbReference>
<proteinExistence type="predicted"/>
<accession>A0A5C7IHR8</accession>
<dbReference type="Proteomes" id="UP000323000">
    <property type="component" value="Chromosome 3"/>
</dbReference>
<evidence type="ECO:0008006" key="4">
    <source>
        <dbReference type="Google" id="ProtNLM"/>
    </source>
</evidence>
<evidence type="ECO:0000256" key="1">
    <source>
        <dbReference type="ARBA" id="ARBA00022821"/>
    </source>
</evidence>
<reference evidence="3" key="1">
    <citation type="journal article" date="2019" name="Gigascience">
        <title>De novo genome assembly of the endangered Acer yangbiense, a plant species with extremely small populations endemic to Yunnan Province, China.</title>
        <authorList>
            <person name="Yang J."/>
            <person name="Wariss H.M."/>
            <person name="Tao L."/>
            <person name="Zhang R."/>
            <person name="Yun Q."/>
            <person name="Hollingsworth P."/>
            <person name="Dao Z."/>
            <person name="Luo G."/>
            <person name="Guo H."/>
            <person name="Ma Y."/>
            <person name="Sun W."/>
        </authorList>
    </citation>
    <scope>NUCLEOTIDE SEQUENCE [LARGE SCALE GENOMIC DNA]</scope>
    <source>
        <strain evidence="3">cv. Malutang</strain>
    </source>
</reference>
<dbReference type="OrthoDB" id="1166019at2759"/>
<name>A0A5C7IHR8_9ROSI</name>
<dbReference type="Gene3D" id="3.80.10.10">
    <property type="entry name" value="Ribonuclease Inhibitor"/>
    <property type="match status" value="2"/>
</dbReference>
<protein>
    <recommendedName>
        <fullName evidence="4">NB-ARC domain-containing protein</fullName>
    </recommendedName>
</protein>
<dbReference type="PANTHER" id="PTHR36766:SF70">
    <property type="entry name" value="DISEASE RESISTANCE PROTEIN RGA4"/>
    <property type="match status" value="1"/>
</dbReference>
<keyword evidence="1" id="KW-0611">Plant defense</keyword>
<dbReference type="AlphaFoldDB" id="A0A5C7IHR8"/>
<dbReference type="SUPFAM" id="SSF52058">
    <property type="entry name" value="L domain-like"/>
    <property type="match status" value="1"/>
</dbReference>
<dbReference type="InterPro" id="IPR032675">
    <property type="entry name" value="LRR_dom_sf"/>
</dbReference>
<organism evidence="2 3">
    <name type="scientific">Acer yangbiense</name>
    <dbReference type="NCBI Taxonomy" id="1000413"/>
    <lineage>
        <taxon>Eukaryota</taxon>
        <taxon>Viridiplantae</taxon>
        <taxon>Streptophyta</taxon>
        <taxon>Embryophyta</taxon>
        <taxon>Tracheophyta</taxon>
        <taxon>Spermatophyta</taxon>
        <taxon>Magnoliopsida</taxon>
        <taxon>eudicotyledons</taxon>
        <taxon>Gunneridae</taxon>
        <taxon>Pentapetalae</taxon>
        <taxon>rosids</taxon>
        <taxon>malvids</taxon>
        <taxon>Sapindales</taxon>
        <taxon>Sapindaceae</taxon>
        <taxon>Hippocastanoideae</taxon>
        <taxon>Acereae</taxon>
        <taxon>Acer</taxon>
    </lineage>
</organism>
<dbReference type="GO" id="GO:0006952">
    <property type="term" value="P:defense response"/>
    <property type="evidence" value="ECO:0007669"/>
    <property type="project" value="UniProtKB-KW"/>
</dbReference>
<dbReference type="PANTHER" id="PTHR36766">
    <property type="entry name" value="PLANT BROAD-SPECTRUM MILDEW RESISTANCE PROTEIN RPW8"/>
    <property type="match status" value="1"/>
</dbReference>
<gene>
    <name evidence="2" type="ORF">EZV62_009291</name>
</gene>
<keyword evidence="3" id="KW-1185">Reference proteome</keyword>
<evidence type="ECO:0000313" key="3">
    <source>
        <dbReference type="Proteomes" id="UP000323000"/>
    </source>
</evidence>